<dbReference type="AlphaFoldDB" id="C0EKR6"/>
<accession>C0EKR6</accession>
<evidence type="ECO:0000313" key="1">
    <source>
        <dbReference type="EMBL" id="EEG34350.1"/>
    </source>
</evidence>
<protein>
    <submittedName>
        <fullName evidence="1">Uncharacterized protein</fullName>
    </submittedName>
</protein>
<dbReference type="Proteomes" id="UP000004457">
    <property type="component" value="Unassembled WGS sequence"/>
</dbReference>
<proteinExistence type="predicted"/>
<sequence length="40" mass="4532">MIFALSDGMISNKPSETDGIDDINCYFVLKQYVVNFLSDK</sequence>
<evidence type="ECO:0000313" key="2">
    <source>
        <dbReference type="Proteomes" id="UP000004457"/>
    </source>
</evidence>
<keyword evidence="2" id="KW-1185">Reference proteome</keyword>
<gene>
    <name evidence="1" type="ORF">NEIFLAOT_00519</name>
</gene>
<reference evidence="1 2" key="1">
    <citation type="submission" date="2009-01" db="EMBL/GenBank/DDBJ databases">
        <authorList>
            <person name="Fulton L."/>
            <person name="Clifton S."/>
            <person name="Chinwalla A.T."/>
            <person name="Mitreva M."/>
            <person name="Sodergren E."/>
            <person name="Weinstock G."/>
            <person name="Clifton S."/>
            <person name="Dooling D.J."/>
            <person name="Fulton B."/>
            <person name="Minx P."/>
            <person name="Pepin K.H."/>
            <person name="Johnson M."/>
            <person name="Bhonagiri V."/>
            <person name="Nash W.E."/>
            <person name="Mardis E.R."/>
            <person name="Wilson R.K."/>
        </authorList>
    </citation>
    <scope>NUCLEOTIDE SEQUENCE [LARGE SCALE GENOMIC DNA]</scope>
    <source>
        <strain evidence="1 2">NRL30031/H210</strain>
    </source>
</reference>
<name>C0EKR6_NEIFL</name>
<organism evidence="1 2">
    <name type="scientific">Neisseria flavescens NRL30031/H210</name>
    <dbReference type="NCBI Taxonomy" id="546264"/>
    <lineage>
        <taxon>Bacteria</taxon>
        <taxon>Pseudomonadati</taxon>
        <taxon>Pseudomonadota</taxon>
        <taxon>Betaproteobacteria</taxon>
        <taxon>Neisseriales</taxon>
        <taxon>Neisseriaceae</taxon>
        <taxon>Neisseria</taxon>
    </lineage>
</organism>
<comment type="caution">
    <text evidence="1">The sequence shown here is derived from an EMBL/GenBank/DDBJ whole genome shotgun (WGS) entry which is preliminary data.</text>
</comment>
<dbReference type="EMBL" id="ACEN01000012">
    <property type="protein sequence ID" value="EEG34350.1"/>
    <property type="molecule type" value="Genomic_DNA"/>
</dbReference>